<evidence type="ECO:0000259" key="2">
    <source>
        <dbReference type="SMART" id="SM00014"/>
    </source>
</evidence>
<evidence type="ECO:0000313" key="4">
    <source>
        <dbReference type="Proteomes" id="UP000810252"/>
    </source>
</evidence>
<dbReference type="Gene3D" id="1.20.144.10">
    <property type="entry name" value="Phosphatidic acid phosphatase type 2/haloperoxidase"/>
    <property type="match status" value="1"/>
</dbReference>
<dbReference type="InterPro" id="IPR036938">
    <property type="entry name" value="PAP2/HPO_sf"/>
</dbReference>
<feature type="chain" id="PRO_5039236867" evidence="1">
    <location>
        <begin position="33"/>
        <end position="384"/>
    </location>
</feature>
<proteinExistence type="predicted"/>
<feature type="signal peptide" evidence="1">
    <location>
        <begin position="1"/>
        <end position="32"/>
    </location>
</feature>
<name>A0A9D9EK03_9BACT</name>
<sequence>MQERKTRRTAKHTFCLAAAAAGLLLGIYPASSQTARPSFDESFRSMRYNAAAGVHYTADDYLQYSPAVLMLGLKAGGYEGRSSWGRMAVSDAFSAAVMTAVVNGVKYSVARPRPDGTSRNSFPSGHTATSFMMAAMLHEEYGWRSPWFSLGGYAVASATGISRIINDRHWTSDVIAGAVIGMASVKLGYFLADLIFKDRYLNGSYSAPSFGLDISRKYYDAGLYFGYRFLLGGSVPIPGQEAEILAGGSTAGAEISVPVANNRRIKGTAGVAAKVGANAYTIDNSLSFNTYDFLAGGYWRRPFAKVLEAGTRIMAGYSLPGNREVSRPAGISGGFTVCADCALAVTTGENFKVKAFAAYEAYGFAVQKPFVHSIVVGGSASFFW</sequence>
<protein>
    <submittedName>
        <fullName evidence="3">Phosphatase PAP2 family protein</fullName>
    </submittedName>
</protein>
<evidence type="ECO:0000313" key="3">
    <source>
        <dbReference type="EMBL" id="MBO8447941.1"/>
    </source>
</evidence>
<dbReference type="Proteomes" id="UP000810252">
    <property type="component" value="Unassembled WGS sequence"/>
</dbReference>
<keyword evidence="1" id="KW-0732">Signal</keyword>
<comment type="caution">
    <text evidence="3">The sequence shown here is derived from an EMBL/GenBank/DDBJ whole genome shotgun (WGS) entry which is preliminary data.</text>
</comment>
<dbReference type="PANTHER" id="PTHR14969">
    <property type="entry name" value="SPHINGOSINE-1-PHOSPHATE PHOSPHOHYDROLASE"/>
    <property type="match status" value="1"/>
</dbReference>
<dbReference type="InterPro" id="IPR000326">
    <property type="entry name" value="PAP2/HPO"/>
</dbReference>
<dbReference type="SUPFAM" id="SSF48317">
    <property type="entry name" value="Acid phosphatase/Vanadium-dependent haloperoxidase"/>
    <property type="match status" value="1"/>
</dbReference>
<dbReference type="PANTHER" id="PTHR14969:SF13">
    <property type="entry name" value="AT30094P"/>
    <property type="match status" value="1"/>
</dbReference>
<dbReference type="Pfam" id="PF01569">
    <property type="entry name" value="PAP2"/>
    <property type="match status" value="1"/>
</dbReference>
<dbReference type="AlphaFoldDB" id="A0A9D9EK03"/>
<evidence type="ECO:0000256" key="1">
    <source>
        <dbReference type="SAM" id="SignalP"/>
    </source>
</evidence>
<dbReference type="SMART" id="SM00014">
    <property type="entry name" value="acidPPc"/>
    <property type="match status" value="1"/>
</dbReference>
<organism evidence="3 4">
    <name type="scientific">Candidatus Cryptobacteroides merdigallinarum</name>
    <dbReference type="NCBI Taxonomy" id="2840770"/>
    <lineage>
        <taxon>Bacteria</taxon>
        <taxon>Pseudomonadati</taxon>
        <taxon>Bacteroidota</taxon>
        <taxon>Bacteroidia</taxon>
        <taxon>Bacteroidales</taxon>
        <taxon>Candidatus Cryptobacteroides</taxon>
    </lineage>
</organism>
<accession>A0A9D9EK03</accession>
<dbReference type="CDD" id="cd03394">
    <property type="entry name" value="PAP2_like_5"/>
    <property type="match status" value="1"/>
</dbReference>
<reference evidence="3" key="2">
    <citation type="journal article" date="2021" name="PeerJ">
        <title>Extensive microbial diversity within the chicken gut microbiome revealed by metagenomics and culture.</title>
        <authorList>
            <person name="Gilroy R."/>
            <person name="Ravi A."/>
            <person name="Getino M."/>
            <person name="Pursley I."/>
            <person name="Horton D.L."/>
            <person name="Alikhan N.F."/>
            <person name="Baker D."/>
            <person name="Gharbi K."/>
            <person name="Hall N."/>
            <person name="Watson M."/>
            <person name="Adriaenssens E.M."/>
            <person name="Foster-Nyarko E."/>
            <person name="Jarju S."/>
            <person name="Secka A."/>
            <person name="Antonio M."/>
            <person name="Oren A."/>
            <person name="Chaudhuri R.R."/>
            <person name="La Ragione R."/>
            <person name="Hildebrand F."/>
            <person name="Pallen M.J."/>
        </authorList>
    </citation>
    <scope>NUCLEOTIDE SEQUENCE</scope>
    <source>
        <strain evidence="3">20514</strain>
    </source>
</reference>
<feature type="domain" description="Phosphatidic acid phosphatase type 2/haloperoxidase" evidence="2">
    <location>
        <begin position="88"/>
        <end position="189"/>
    </location>
</feature>
<dbReference type="EMBL" id="JADIMQ010000022">
    <property type="protein sequence ID" value="MBO8447941.1"/>
    <property type="molecule type" value="Genomic_DNA"/>
</dbReference>
<gene>
    <name evidence="3" type="ORF">IAC29_01555</name>
</gene>
<reference evidence="3" key="1">
    <citation type="submission" date="2020-10" db="EMBL/GenBank/DDBJ databases">
        <authorList>
            <person name="Gilroy R."/>
        </authorList>
    </citation>
    <scope>NUCLEOTIDE SEQUENCE</scope>
    <source>
        <strain evidence="3">20514</strain>
    </source>
</reference>